<protein>
    <submittedName>
        <fullName evidence="2">Uncharacterized protein</fullName>
    </submittedName>
</protein>
<gene>
    <name evidence="2" type="ORF">BJX68DRAFT_242596</name>
</gene>
<organism evidence="2 3">
    <name type="scientific">Aspergillus pseudodeflectus</name>
    <dbReference type="NCBI Taxonomy" id="176178"/>
    <lineage>
        <taxon>Eukaryota</taxon>
        <taxon>Fungi</taxon>
        <taxon>Dikarya</taxon>
        <taxon>Ascomycota</taxon>
        <taxon>Pezizomycotina</taxon>
        <taxon>Eurotiomycetes</taxon>
        <taxon>Eurotiomycetidae</taxon>
        <taxon>Eurotiales</taxon>
        <taxon>Aspergillaceae</taxon>
        <taxon>Aspergillus</taxon>
        <taxon>Aspergillus subgen. Nidulantes</taxon>
    </lineage>
</organism>
<feature type="compositionally biased region" description="Basic and acidic residues" evidence="1">
    <location>
        <begin position="164"/>
        <end position="173"/>
    </location>
</feature>
<feature type="compositionally biased region" description="Basic residues" evidence="1">
    <location>
        <begin position="209"/>
        <end position="232"/>
    </location>
</feature>
<feature type="compositionally biased region" description="Basic residues" evidence="1">
    <location>
        <begin position="179"/>
        <end position="197"/>
    </location>
</feature>
<dbReference type="GeneID" id="98156176"/>
<name>A0ABR4K195_9EURO</name>
<accession>A0ABR4K195</accession>
<comment type="caution">
    <text evidence="2">The sequence shown here is derived from an EMBL/GenBank/DDBJ whole genome shotgun (WGS) entry which is preliminary data.</text>
</comment>
<feature type="compositionally biased region" description="Basic residues" evidence="1">
    <location>
        <begin position="143"/>
        <end position="160"/>
    </location>
</feature>
<sequence length="254" mass="28506">MMQSNTPRNSRPHHTRPHHSLLRSHTQPPHTRPNSHSWPVPQYTRALVGTQALVRGIPAGSLVGRQVPARSTLADRLVPPGTLVGSPAGTRAPALGTALGRRVPARSTPVGILAGHIPVGDTPADIPGSSRPGTADTGPGLRPHPRHRPPHHLHQRRHRSLGTETDRSIEFDMHSLAPRLRRHRHRRHPHHPHHRRCLVGTGSDSGTHPHPHPRRRHSHHHHCHLRSRRPRRSLASIQQETEVPRLHLRLHPRR</sequence>
<feature type="region of interest" description="Disordered" evidence="1">
    <location>
        <begin position="1"/>
        <end position="40"/>
    </location>
</feature>
<evidence type="ECO:0000313" key="2">
    <source>
        <dbReference type="EMBL" id="KAL2844933.1"/>
    </source>
</evidence>
<reference evidence="2 3" key="1">
    <citation type="submission" date="2024-07" db="EMBL/GenBank/DDBJ databases">
        <title>Section-level genome sequencing and comparative genomics of Aspergillus sections Usti and Cavernicolus.</title>
        <authorList>
            <consortium name="Lawrence Berkeley National Laboratory"/>
            <person name="Nybo J.L."/>
            <person name="Vesth T.C."/>
            <person name="Theobald S."/>
            <person name="Frisvad J.C."/>
            <person name="Larsen T.O."/>
            <person name="Kjaerboelling I."/>
            <person name="Rothschild-Mancinelli K."/>
            <person name="Lyhne E.K."/>
            <person name="Kogle M.E."/>
            <person name="Barry K."/>
            <person name="Clum A."/>
            <person name="Na H."/>
            <person name="Ledsgaard L."/>
            <person name="Lin J."/>
            <person name="Lipzen A."/>
            <person name="Kuo A."/>
            <person name="Riley R."/>
            <person name="Mondo S."/>
            <person name="LaButti K."/>
            <person name="Haridas S."/>
            <person name="Pangalinan J."/>
            <person name="Salamov A.A."/>
            <person name="Simmons B.A."/>
            <person name="Magnuson J.K."/>
            <person name="Chen J."/>
            <person name="Drula E."/>
            <person name="Henrissat B."/>
            <person name="Wiebenga A."/>
            <person name="Lubbers R.J."/>
            <person name="Gomes A.C."/>
            <person name="Macurrencykelacurrency M.R."/>
            <person name="Stajich J."/>
            <person name="Grigoriev I.V."/>
            <person name="Mortensen U.H."/>
            <person name="De vries R.P."/>
            <person name="Baker S.E."/>
            <person name="Andersen M.R."/>
        </authorList>
    </citation>
    <scope>NUCLEOTIDE SEQUENCE [LARGE SCALE GENOMIC DNA]</scope>
    <source>
        <strain evidence="2 3">CBS 756.74</strain>
    </source>
</reference>
<dbReference type="EMBL" id="JBFXLR010000039">
    <property type="protein sequence ID" value="KAL2844933.1"/>
    <property type="molecule type" value="Genomic_DNA"/>
</dbReference>
<feature type="compositionally biased region" description="Polar residues" evidence="1">
    <location>
        <begin position="23"/>
        <end position="37"/>
    </location>
</feature>
<evidence type="ECO:0000313" key="3">
    <source>
        <dbReference type="Proteomes" id="UP001610444"/>
    </source>
</evidence>
<evidence type="ECO:0000256" key="1">
    <source>
        <dbReference type="SAM" id="MobiDB-lite"/>
    </source>
</evidence>
<feature type="compositionally biased region" description="Basic residues" evidence="1">
    <location>
        <begin position="10"/>
        <end position="22"/>
    </location>
</feature>
<keyword evidence="3" id="KW-1185">Reference proteome</keyword>
<dbReference type="Proteomes" id="UP001610444">
    <property type="component" value="Unassembled WGS sequence"/>
</dbReference>
<proteinExistence type="predicted"/>
<feature type="region of interest" description="Disordered" evidence="1">
    <location>
        <begin position="114"/>
        <end position="254"/>
    </location>
</feature>
<dbReference type="RefSeq" id="XP_070896399.1">
    <property type="nucleotide sequence ID" value="XM_071041012.1"/>
</dbReference>